<evidence type="ECO:0008006" key="4">
    <source>
        <dbReference type="Google" id="ProtNLM"/>
    </source>
</evidence>
<dbReference type="SUPFAM" id="SSF51126">
    <property type="entry name" value="Pectin lyase-like"/>
    <property type="match status" value="2"/>
</dbReference>
<accession>A0ABQ9X4S4</accession>
<proteinExistence type="predicted"/>
<protein>
    <recommendedName>
        <fullName evidence="4">Right handed beta helix domain-containing protein</fullName>
    </recommendedName>
</protein>
<reference evidence="2 3" key="1">
    <citation type="journal article" date="2022" name="bioRxiv">
        <title>Genomics of Preaxostyla Flagellates Illuminates Evolutionary Transitions and the Path Towards Mitochondrial Loss.</title>
        <authorList>
            <person name="Novak L.V.F."/>
            <person name="Treitli S.C."/>
            <person name="Pyrih J."/>
            <person name="Halakuc P."/>
            <person name="Pipaliya S.V."/>
            <person name="Vacek V."/>
            <person name="Brzon O."/>
            <person name="Soukal P."/>
            <person name="Eme L."/>
            <person name="Dacks J.B."/>
            <person name="Karnkowska A."/>
            <person name="Elias M."/>
            <person name="Hampl V."/>
        </authorList>
    </citation>
    <scope>NUCLEOTIDE SEQUENCE [LARGE SCALE GENOMIC DNA]</scope>
    <source>
        <strain evidence="2">NAU3</strain>
        <tissue evidence="2">Gut</tissue>
    </source>
</reference>
<sequence length="899" mass="97542">MSLNSIDFSLIDYAQAPNKKNDKISTRLAVVSSSMLTISESRIELSPWTSPILITPSKVAELSWSSSVVVKKCSISNGIGRMCGVVETLAFPDIGGSVSVSIVGCLFNSQTILGKDGIGLLLIPIPRKNAEDVGRISSSLLSCSFVNMSSIGSSHQTHLPHLDQKMLGCIMSLTSSHLSGSTIRDMNNGGSVLCSNSSFSSLLSSPNTDTNRSPPTAAPPGEFTPETFDDSKDYYFTSNSENEDTSVVFTNCDFIGSNYAPTARPLTFNRYTGIVSIHSCRFTGCHVIGGHGGALSYIRWDKIQSRPVSISFCNFTSCSSDRFGGALYLNAQSQVTIENCRFISCSSTVTGYVWGGGAAFFASWPDPTPSILSDLVFDTCDAYRQAGGVMLYPRAPFSMSSCRFTHCSATNETSFGGGLYFVEQQHRSTFTFFSVVITECDAGMMGAGFYVQNLHNVSMTDCRFEHNHVVNKSCNACGGSLYFNGPRPDATLDLTGCTFVNCSAHGCGGAVFVHTATGVSLTDCIVEDCVSGTTGPLRIGSRMKVTQHLSLIRVLFIGNSIGNHRETIDTEPSDKSWRAVDVFIDVYDFAPLPVITIADCYSTSLANCISMVLVTDNFETMEHTSEQIIDASFVEIGPSLTEHVDASLDSQTGKIELLVKGKVPLESQEYEMTLTDNEGETETKERIKFADGTGTLVSRSGVSLKYNTSYTITSIVGIVPTSSSSSRSNAIPLATWAFNLAATPSLLTFTTPTPPPPCLVTATAYLLSKEPEYAYVVLLFDRKVTGSFDVVVEEDGEDIRIAIFVEGSSLTGESDKFVVIGENRFLTHDTTYTIKSIVRNPGADSSFVRMNETITFHIPKSSFVPPEEPSYRLEHWMSDVVLFSFESHQHFPLQYFAGF</sequence>
<feature type="region of interest" description="Disordered" evidence="1">
    <location>
        <begin position="203"/>
        <end position="227"/>
    </location>
</feature>
<dbReference type="InterPro" id="IPR012334">
    <property type="entry name" value="Pectin_lyas_fold"/>
</dbReference>
<comment type="caution">
    <text evidence="2">The sequence shown here is derived from an EMBL/GenBank/DDBJ whole genome shotgun (WGS) entry which is preliminary data.</text>
</comment>
<evidence type="ECO:0000313" key="2">
    <source>
        <dbReference type="EMBL" id="KAK2946776.1"/>
    </source>
</evidence>
<evidence type="ECO:0000313" key="3">
    <source>
        <dbReference type="Proteomes" id="UP001281761"/>
    </source>
</evidence>
<evidence type="ECO:0000256" key="1">
    <source>
        <dbReference type="SAM" id="MobiDB-lite"/>
    </source>
</evidence>
<dbReference type="Proteomes" id="UP001281761">
    <property type="component" value="Unassembled WGS sequence"/>
</dbReference>
<gene>
    <name evidence="2" type="ORF">BLNAU_18306</name>
</gene>
<dbReference type="InterPro" id="IPR011050">
    <property type="entry name" value="Pectin_lyase_fold/virulence"/>
</dbReference>
<dbReference type="EMBL" id="JARBJD010000219">
    <property type="protein sequence ID" value="KAK2946776.1"/>
    <property type="molecule type" value="Genomic_DNA"/>
</dbReference>
<name>A0ABQ9X4S4_9EUKA</name>
<keyword evidence="3" id="KW-1185">Reference proteome</keyword>
<organism evidence="2 3">
    <name type="scientific">Blattamonas nauphoetae</name>
    <dbReference type="NCBI Taxonomy" id="2049346"/>
    <lineage>
        <taxon>Eukaryota</taxon>
        <taxon>Metamonada</taxon>
        <taxon>Preaxostyla</taxon>
        <taxon>Oxymonadida</taxon>
        <taxon>Blattamonas</taxon>
    </lineage>
</organism>
<dbReference type="Gene3D" id="2.160.20.10">
    <property type="entry name" value="Single-stranded right-handed beta-helix, Pectin lyase-like"/>
    <property type="match status" value="1"/>
</dbReference>